<organism evidence="1 2">
    <name type="scientific">Larimichthys crocea</name>
    <name type="common">Large yellow croaker</name>
    <name type="synonym">Pseudosciaena crocea</name>
    <dbReference type="NCBI Taxonomy" id="215358"/>
    <lineage>
        <taxon>Eukaryota</taxon>
        <taxon>Metazoa</taxon>
        <taxon>Chordata</taxon>
        <taxon>Craniata</taxon>
        <taxon>Vertebrata</taxon>
        <taxon>Euteleostomi</taxon>
        <taxon>Actinopterygii</taxon>
        <taxon>Neopterygii</taxon>
        <taxon>Teleostei</taxon>
        <taxon>Neoteleostei</taxon>
        <taxon>Acanthomorphata</taxon>
        <taxon>Eupercaria</taxon>
        <taxon>Sciaenidae</taxon>
        <taxon>Larimichthys</taxon>
    </lineage>
</organism>
<sequence>MMDTPNSVVELGEYAMRTRSELDYKDLGLGHNQTFTQRAVLNGKVYPDGVGKTKKEAKRNAAKNAIKCLLENEHGDAVDLTAGENEELDLCTRIRRLGVNSMLHRSKQKQSETNYIGLVAHYCHRTNRCHSYIEERRCGPPHNPRFFYKLMIDRKEYPEGEGKTAKEAKQNAARLAWSALQEQSDWNSKVSVRSTVSEDGTAATSVESPTQESLVPSSQIAVSSVPPKVQMPVRPEDDASTKLSASNSLESLASSQSMSAGTSGSELFTESSNSSNNQDDIVKHKNMGNSENEICSPSRFTSDFDIMECLGSGAFGCVYKVKHKLLPKHYAVKIVRCGKNSLREVGTLSDLLHHNIIRYYTFWMEDTGHQWNISADSCSSSSKSNNSSAKYLYIQMELCDTKTLKGWIDEKNTQSLQDSKRREESLKIAQQIVGGVEYIHSQKHVHRDLKPENILFGLDGQVKIGDFGLVTSDYDNDDSALMERTGDRGTTTYMAPEQKTESYDRKVDIFALGLIYFELLWKLSTGHERGVVWDDARSQKFPEEFSLTFPQEDQIIKSMLCEKPEYRPEANTLKAELEKFTQRVILNGKVYPDGVGKNKKDAKRNAAKNALECFLNSIDTTENAAEVSTAPIYQNVTSHIHQTSITQTNYVSWLNEYGQRNGMSIRAVESTRPGPNSTIQCCSFVVGDTEYPIVTGKTKKEAKEEAAKLVYDMIVGNKSTETAGETYNQTFPQQNEELNQSVSNICNTTRGLSANSDSSFTGVNYVGFINNYCQERNLRPTYIEERRCGPPHLPQFFYKLKINKKEYPEGEGKNAKEAKQDAARLAWVILQMDNEVFMRSAESEDSTTPMSVESSTPESHESLSQNMPMSISYPEIADSSNPSLAQDAVKRKTMGNSKNETRALSRFTLDFDIIECLGSGSFGCVHKVKDKLLEKHFAVKIICCDEIKKSLREAKTLSDLLHRNIIRYYTSWMEDTGCQCDISADSCSSSFQPAYNPSAKYLYIQMELCDTKTLQVWIDEKNTQPLEDSDRGEESLKIARQIVSGVEYIHSKKQIHRDLKPANILFGLDEDEVVKIGDFGLVTRDDDAFMDRTASTGTPTYMAPEQRTKTYDRKVDIFALGLIYLELLWKVSSGHERARVLLDARYQKFPTEFSLKFPQEKRIIESMLCQQPEGRPEASTLEAELEEIFKMQRMPQGNVTI</sequence>
<reference evidence="1" key="1">
    <citation type="submission" date="2018-11" db="EMBL/GenBank/DDBJ databases">
        <title>The sequence and de novo assembly of Larimichthys crocea genome using PacBio and Hi-C technologies.</title>
        <authorList>
            <person name="Xu P."/>
            <person name="Chen B."/>
            <person name="Zhou Z."/>
            <person name="Ke Q."/>
            <person name="Wu Y."/>
            <person name="Bai H."/>
            <person name="Pu F."/>
        </authorList>
    </citation>
    <scope>NUCLEOTIDE SEQUENCE</scope>
    <source>
        <tissue evidence="1">Muscle</tissue>
    </source>
</reference>
<gene>
    <name evidence="1" type="ORF">E3U43_009651</name>
</gene>
<keyword evidence="2" id="KW-1185">Reference proteome</keyword>
<evidence type="ECO:0000313" key="1">
    <source>
        <dbReference type="EMBL" id="TMS04494.1"/>
    </source>
</evidence>
<dbReference type="Proteomes" id="UP000793456">
    <property type="component" value="Chromosome XXI"/>
</dbReference>
<evidence type="ECO:0000313" key="2">
    <source>
        <dbReference type="Proteomes" id="UP000793456"/>
    </source>
</evidence>
<protein>
    <submittedName>
        <fullName evidence="1">Uncharacterized protein</fullName>
    </submittedName>
</protein>
<accession>A0ACD3QC09</accession>
<proteinExistence type="predicted"/>
<name>A0ACD3QC09_LARCR</name>
<dbReference type="EMBL" id="CM011694">
    <property type="protein sequence ID" value="TMS04494.1"/>
    <property type="molecule type" value="Genomic_DNA"/>
</dbReference>
<comment type="caution">
    <text evidence="1">The sequence shown here is derived from an EMBL/GenBank/DDBJ whole genome shotgun (WGS) entry which is preliminary data.</text>
</comment>